<dbReference type="Proteomes" id="UP001138757">
    <property type="component" value="Unassembled WGS sequence"/>
</dbReference>
<dbReference type="SUPFAM" id="SSF52980">
    <property type="entry name" value="Restriction endonuclease-like"/>
    <property type="match status" value="1"/>
</dbReference>
<comment type="caution">
    <text evidence="2">The sequence shown here is derived from an EMBL/GenBank/DDBJ whole genome shotgun (WGS) entry which is preliminary data.</text>
</comment>
<evidence type="ECO:0000313" key="2">
    <source>
        <dbReference type="EMBL" id="MBT2186720.1"/>
    </source>
</evidence>
<keyword evidence="3" id="KW-1185">Reference proteome</keyword>
<dbReference type="Gene3D" id="3.40.960.10">
    <property type="entry name" value="VSR Endonuclease"/>
    <property type="match status" value="1"/>
</dbReference>
<organism evidence="2 3">
    <name type="scientific">Sphingobium nicotianae</name>
    <dbReference type="NCBI Taxonomy" id="2782607"/>
    <lineage>
        <taxon>Bacteria</taxon>
        <taxon>Pseudomonadati</taxon>
        <taxon>Pseudomonadota</taxon>
        <taxon>Alphaproteobacteria</taxon>
        <taxon>Sphingomonadales</taxon>
        <taxon>Sphingomonadaceae</taxon>
        <taxon>Sphingobium</taxon>
    </lineage>
</organism>
<proteinExistence type="predicted"/>
<dbReference type="CDD" id="cd01038">
    <property type="entry name" value="Endonuclease_DUF559"/>
    <property type="match status" value="1"/>
</dbReference>
<dbReference type="InterPro" id="IPR047216">
    <property type="entry name" value="Endonuclease_DUF559_bact"/>
</dbReference>
<dbReference type="AlphaFoldDB" id="A0A9X1IQS9"/>
<dbReference type="EMBL" id="JAHGAW010000004">
    <property type="protein sequence ID" value="MBT2186720.1"/>
    <property type="molecule type" value="Genomic_DNA"/>
</dbReference>
<sequence length="129" mass="14621">MYPVRRQISPHAASLRRTMTHVEQRLWQALRARQLIGHKFRRQAMVGPFVVDFLCIEARLVVELDGGQHDGERDASRTAFLEAKGYRVLRFWNHEIVENFDGVVEAIAAALGENRKTLTQPSPAKAGEG</sequence>
<dbReference type="RefSeq" id="WP_214622471.1">
    <property type="nucleotide sequence ID" value="NZ_JAHGAW010000004.1"/>
</dbReference>
<gene>
    <name evidence="2" type="ORF">KK488_07130</name>
</gene>
<name>A0A9X1IQS9_9SPHN</name>
<dbReference type="InterPro" id="IPR007569">
    <property type="entry name" value="DUF559"/>
</dbReference>
<evidence type="ECO:0000259" key="1">
    <source>
        <dbReference type="Pfam" id="PF04480"/>
    </source>
</evidence>
<dbReference type="Pfam" id="PF04480">
    <property type="entry name" value="DUF559"/>
    <property type="match status" value="1"/>
</dbReference>
<protein>
    <submittedName>
        <fullName evidence="2">DUF559 domain-containing protein</fullName>
    </submittedName>
</protein>
<dbReference type="InterPro" id="IPR011335">
    <property type="entry name" value="Restrct_endonuc-II-like"/>
</dbReference>
<accession>A0A9X1IQS9</accession>
<dbReference type="PANTHER" id="PTHR38590">
    <property type="entry name" value="BLL0828 PROTEIN"/>
    <property type="match status" value="1"/>
</dbReference>
<reference evidence="2" key="1">
    <citation type="submission" date="2021-05" db="EMBL/GenBank/DDBJ databases">
        <title>Genome of Sphingobium sp. strain.</title>
        <authorList>
            <person name="Fan R."/>
        </authorList>
    </citation>
    <scope>NUCLEOTIDE SEQUENCE</scope>
    <source>
        <strain evidence="2">H33</strain>
    </source>
</reference>
<evidence type="ECO:0000313" key="3">
    <source>
        <dbReference type="Proteomes" id="UP001138757"/>
    </source>
</evidence>
<dbReference type="PANTHER" id="PTHR38590:SF1">
    <property type="entry name" value="BLL0828 PROTEIN"/>
    <property type="match status" value="1"/>
</dbReference>
<feature type="domain" description="DUF559" evidence="1">
    <location>
        <begin position="10"/>
        <end position="111"/>
    </location>
</feature>